<dbReference type="RefSeq" id="WP_147657878.1">
    <property type="nucleotide sequence ID" value="NZ_BMFM01000001.1"/>
</dbReference>
<keyword evidence="3" id="KW-1185">Reference proteome</keyword>
<dbReference type="KEGG" id="yti:FNA67_20015"/>
<name>A0A5B9DTQ8_9HYPH</name>
<reference evidence="2 3" key="1">
    <citation type="journal article" date="2015" name="Int. J. Syst. Evol. Microbiol.">
        <title>Youhaiella tibetensis gen. nov., sp. nov., isolated from subsurface sediment.</title>
        <authorList>
            <person name="Wang Y.X."/>
            <person name="Huang F.Q."/>
            <person name="Nogi Y."/>
            <person name="Pang S.J."/>
            <person name="Wang P.K."/>
            <person name="Lv J."/>
        </authorList>
    </citation>
    <scope>NUCLEOTIDE SEQUENCE [LARGE SCALE GENOMIC DNA]</scope>
    <source>
        <strain evidence="3">fig4</strain>
    </source>
</reference>
<evidence type="ECO:0000313" key="2">
    <source>
        <dbReference type="EMBL" id="QEE22305.1"/>
    </source>
</evidence>
<dbReference type="PANTHER" id="PTHR33741:SF5">
    <property type="entry name" value="TRANSMEMBRANE PROTEIN DDB_G0269096-RELATED"/>
    <property type="match status" value="1"/>
</dbReference>
<proteinExistence type="predicted"/>
<dbReference type="EMBL" id="CP041690">
    <property type="protein sequence ID" value="QEE22305.1"/>
    <property type="molecule type" value="Genomic_DNA"/>
</dbReference>
<evidence type="ECO:0000259" key="1">
    <source>
        <dbReference type="Pfam" id="PF04982"/>
    </source>
</evidence>
<sequence>MRPLLDFFARHEPKGSRLMHAKSGLGAVVAMTLVGAVAALTGYPMLMAPLGATAVLLFAQPASPLAQPANVFGGYGLAVAFAAVAVLLWPEHHWWVATICVGVVIAAMLVFRVTHPPAGAVPLVAVAGPIAPGTLAGAVLAGAACLVAVAVVHHRLPPRIPYPRRLDAKQPG</sequence>
<gene>
    <name evidence="2" type="ORF">FNA67_20015</name>
</gene>
<feature type="domain" description="HPP transmembrane region" evidence="1">
    <location>
        <begin position="16"/>
        <end position="163"/>
    </location>
</feature>
<dbReference type="PANTHER" id="PTHR33741">
    <property type="entry name" value="TRANSMEMBRANE PROTEIN DDB_G0269096-RELATED"/>
    <property type="match status" value="1"/>
</dbReference>
<accession>A0A5B9DTQ8</accession>
<dbReference type="Pfam" id="PF04982">
    <property type="entry name" value="TM_HPP"/>
    <property type="match status" value="1"/>
</dbReference>
<dbReference type="AlphaFoldDB" id="A0A5B9DTQ8"/>
<dbReference type="Proteomes" id="UP000321062">
    <property type="component" value="Chromosome"/>
</dbReference>
<dbReference type="InterPro" id="IPR058581">
    <property type="entry name" value="TM_HPP"/>
</dbReference>
<dbReference type="OrthoDB" id="9811720at2"/>
<dbReference type="InterPro" id="IPR007065">
    <property type="entry name" value="HPP"/>
</dbReference>
<organism evidence="2 3">
    <name type="scientific">Paradevosia tibetensis</name>
    <dbReference type="NCBI Taxonomy" id="1447062"/>
    <lineage>
        <taxon>Bacteria</taxon>
        <taxon>Pseudomonadati</taxon>
        <taxon>Pseudomonadota</taxon>
        <taxon>Alphaproteobacteria</taxon>
        <taxon>Hyphomicrobiales</taxon>
        <taxon>Devosiaceae</taxon>
        <taxon>Paradevosia</taxon>
    </lineage>
</organism>
<protein>
    <submittedName>
        <fullName evidence="2">HPP family protein</fullName>
    </submittedName>
</protein>
<evidence type="ECO:0000313" key="3">
    <source>
        <dbReference type="Proteomes" id="UP000321062"/>
    </source>
</evidence>